<feature type="compositionally biased region" description="Basic and acidic residues" evidence="1">
    <location>
        <begin position="65"/>
        <end position="75"/>
    </location>
</feature>
<dbReference type="AlphaFoldDB" id="A0AA86SM39"/>
<reference evidence="2" key="1">
    <citation type="submission" date="2023-10" db="EMBL/GenBank/DDBJ databases">
        <authorList>
            <person name="Domelevo Entfellner J.-B."/>
        </authorList>
    </citation>
    <scope>NUCLEOTIDE SEQUENCE</scope>
</reference>
<evidence type="ECO:0000256" key="1">
    <source>
        <dbReference type="SAM" id="MobiDB-lite"/>
    </source>
</evidence>
<evidence type="ECO:0000313" key="3">
    <source>
        <dbReference type="Proteomes" id="UP001189624"/>
    </source>
</evidence>
<feature type="non-terminal residue" evidence="2">
    <location>
        <position position="83"/>
    </location>
</feature>
<evidence type="ECO:0000313" key="2">
    <source>
        <dbReference type="EMBL" id="CAJ1965070.1"/>
    </source>
</evidence>
<dbReference type="Proteomes" id="UP001189624">
    <property type="component" value="Chromosome 6"/>
</dbReference>
<sequence>EWESWDLFRDQFHLEDKVLFEQGGDVRNISSIPLTLVASTESIEGLVPNTHDDPQKGPNLPNTALEERPRRETRQPQRMNDYV</sequence>
<name>A0AA86SM39_9FABA</name>
<proteinExistence type="predicted"/>
<accession>A0AA86SM39</accession>
<protein>
    <submittedName>
        <fullName evidence="2">Uncharacterized protein</fullName>
    </submittedName>
</protein>
<keyword evidence="3" id="KW-1185">Reference proteome</keyword>
<feature type="region of interest" description="Disordered" evidence="1">
    <location>
        <begin position="45"/>
        <end position="83"/>
    </location>
</feature>
<gene>
    <name evidence="2" type="ORF">AYBTSS11_LOCUS20647</name>
</gene>
<organism evidence="2 3">
    <name type="scientific">Sphenostylis stenocarpa</name>
    <dbReference type="NCBI Taxonomy" id="92480"/>
    <lineage>
        <taxon>Eukaryota</taxon>
        <taxon>Viridiplantae</taxon>
        <taxon>Streptophyta</taxon>
        <taxon>Embryophyta</taxon>
        <taxon>Tracheophyta</taxon>
        <taxon>Spermatophyta</taxon>
        <taxon>Magnoliopsida</taxon>
        <taxon>eudicotyledons</taxon>
        <taxon>Gunneridae</taxon>
        <taxon>Pentapetalae</taxon>
        <taxon>rosids</taxon>
        <taxon>fabids</taxon>
        <taxon>Fabales</taxon>
        <taxon>Fabaceae</taxon>
        <taxon>Papilionoideae</taxon>
        <taxon>50 kb inversion clade</taxon>
        <taxon>NPAAA clade</taxon>
        <taxon>indigoferoid/millettioid clade</taxon>
        <taxon>Phaseoleae</taxon>
        <taxon>Sphenostylis</taxon>
    </lineage>
</organism>
<dbReference type="EMBL" id="OY731403">
    <property type="protein sequence ID" value="CAJ1965070.1"/>
    <property type="molecule type" value="Genomic_DNA"/>
</dbReference>
<feature type="non-terminal residue" evidence="2">
    <location>
        <position position="1"/>
    </location>
</feature>
<dbReference type="Gramene" id="rna-AYBTSS11_LOCUS20647">
    <property type="protein sequence ID" value="CAJ1965070.1"/>
    <property type="gene ID" value="gene-AYBTSS11_LOCUS20647"/>
</dbReference>